<keyword evidence="3 5" id="KW-1133">Transmembrane helix</keyword>
<dbReference type="InterPro" id="IPR005828">
    <property type="entry name" value="MFS_sugar_transport-like"/>
</dbReference>
<dbReference type="Pfam" id="PF00083">
    <property type="entry name" value="Sugar_tr"/>
    <property type="match status" value="1"/>
</dbReference>
<evidence type="ECO:0000313" key="8">
    <source>
        <dbReference type="Proteomes" id="UP000276834"/>
    </source>
</evidence>
<feature type="domain" description="Major facilitator superfamily (MFS) profile" evidence="6">
    <location>
        <begin position="87"/>
        <end position="526"/>
    </location>
</feature>
<feature type="transmembrane region" description="Helical" evidence="5">
    <location>
        <begin position="355"/>
        <end position="373"/>
    </location>
</feature>
<dbReference type="OrthoDB" id="2544694at2759"/>
<comment type="caution">
    <text evidence="7">The sequence shown here is derived from an EMBL/GenBank/DDBJ whole genome shotgun (WGS) entry which is preliminary data.</text>
</comment>
<evidence type="ECO:0000256" key="3">
    <source>
        <dbReference type="ARBA" id="ARBA00022989"/>
    </source>
</evidence>
<sequence length="560" mass="61816">MKFEDLLVETGGFGRFQILILAILCLARINLPMHFLLHNFLAATPSHHCAIPHQEAFVNLTVEEILLISIPRKPDGTFSSCEMFSQPQFHLLLNSSLQPENKSIVQHCQHGWVYDRSQFTSTISTQWDLVCEQRGLNQATATFFFIGVTMGAMVFGYLSDRTLDNGVSSHCNPACARGRFGRKSMLQLSLVCSMVFGMLSAASVSYTMLAITRTLTGVALSGLSLIVLPLGMEWVDVQHRTFTGILSSIFWSVGNMLLALAAYLVREWHWLLVAVTGPCLLSIVCLWWVPESARWLIAKGKVKQAHRHLLTCARMNGKKDFAVSPEALTRMATDKNMGGSYSCISLFRTPVLRKISLCSGVVWFGVAFSYYGMSMNLTGFGLSIYLSQFVFGVIEIPAKIVMYMLVNRVGRRQSQAWTLILAGVCIGANIVIPKSFTSLRSVVATVGKGFSEAAFTTVFLYTSELYPTILRQNGMGYTSFMARLGGALAPLMFLLDEVWRSLPEVTYCSVAVCSGAVAFLLPETLNVRLPEGIEDIEKPQVKMMPEASAAEGVPLQALLK</sequence>
<protein>
    <recommendedName>
        <fullName evidence="6">Major facilitator superfamily (MFS) profile domain-containing protein</fullName>
    </recommendedName>
</protein>
<feature type="transmembrane region" description="Helical" evidence="5">
    <location>
        <begin position="12"/>
        <end position="31"/>
    </location>
</feature>
<dbReference type="STRING" id="44316.ENSEGOP00005003681"/>
<name>A0A3L8SUB2_CHLGU</name>
<evidence type="ECO:0000256" key="5">
    <source>
        <dbReference type="SAM" id="Phobius"/>
    </source>
</evidence>
<dbReference type="PROSITE" id="PS50850">
    <property type="entry name" value="MFS"/>
    <property type="match status" value="1"/>
</dbReference>
<keyword evidence="2 5" id="KW-0812">Transmembrane</keyword>
<evidence type="ECO:0000256" key="4">
    <source>
        <dbReference type="ARBA" id="ARBA00023136"/>
    </source>
</evidence>
<dbReference type="PANTHER" id="PTHR24064">
    <property type="entry name" value="SOLUTE CARRIER FAMILY 22 MEMBER"/>
    <property type="match status" value="1"/>
</dbReference>
<dbReference type="CDD" id="cd17447">
    <property type="entry name" value="MFS_SLC22A7_OAT2"/>
    <property type="match status" value="1"/>
</dbReference>
<keyword evidence="4 5" id="KW-0472">Membrane</keyword>
<evidence type="ECO:0000313" key="7">
    <source>
        <dbReference type="EMBL" id="RLW07202.1"/>
    </source>
</evidence>
<dbReference type="Gene3D" id="1.20.1250.20">
    <property type="entry name" value="MFS general substrate transporter like domains"/>
    <property type="match status" value="1"/>
</dbReference>
<gene>
    <name evidence="7" type="ORF">DV515_00004155</name>
</gene>
<keyword evidence="8" id="KW-1185">Reference proteome</keyword>
<evidence type="ECO:0000259" key="6">
    <source>
        <dbReference type="PROSITE" id="PS50850"/>
    </source>
</evidence>
<evidence type="ECO:0000256" key="1">
    <source>
        <dbReference type="ARBA" id="ARBA00004141"/>
    </source>
</evidence>
<dbReference type="InterPro" id="IPR036259">
    <property type="entry name" value="MFS_trans_sf"/>
</dbReference>
<dbReference type="EMBL" id="QUSF01000008">
    <property type="protein sequence ID" value="RLW07202.1"/>
    <property type="molecule type" value="Genomic_DNA"/>
</dbReference>
<dbReference type="GO" id="GO:0022857">
    <property type="term" value="F:transmembrane transporter activity"/>
    <property type="evidence" value="ECO:0007669"/>
    <property type="project" value="InterPro"/>
</dbReference>
<reference evidence="7 8" key="1">
    <citation type="journal article" date="2018" name="Proc. R. Soc. B">
        <title>A non-coding region near Follistatin controls head colour polymorphism in the Gouldian finch.</title>
        <authorList>
            <person name="Toomey M.B."/>
            <person name="Marques C.I."/>
            <person name="Andrade P."/>
            <person name="Araujo P.M."/>
            <person name="Sabatino S."/>
            <person name="Gazda M.A."/>
            <person name="Afonso S."/>
            <person name="Lopes R.J."/>
            <person name="Corbo J.C."/>
            <person name="Carneiro M."/>
        </authorList>
    </citation>
    <scope>NUCLEOTIDE SEQUENCE [LARGE SCALE GENOMIC DNA]</scope>
    <source>
        <strain evidence="7">Red01</strain>
        <tissue evidence="7">Muscle</tissue>
    </source>
</reference>
<proteinExistence type="predicted"/>
<feature type="transmembrane region" description="Helical" evidence="5">
    <location>
        <begin position="242"/>
        <end position="264"/>
    </location>
</feature>
<dbReference type="InterPro" id="IPR020846">
    <property type="entry name" value="MFS_dom"/>
</dbReference>
<comment type="subcellular location">
    <subcellularLocation>
        <location evidence="1">Membrane</location>
        <topology evidence="1">Multi-pass membrane protein</topology>
    </subcellularLocation>
</comment>
<feature type="transmembrane region" description="Helical" evidence="5">
    <location>
        <begin position="385"/>
        <end position="405"/>
    </location>
</feature>
<evidence type="ECO:0000256" key="2">
    <source>
        <dbReference type="ARBA" id="ARBA00022692"/>
    </source>
</evidence>
<feature type="transmembrane region" description="Helical" evidence="5">
    <location>
        <begin position="215"/>
        <end position="235"/>
    </location>
</feature>
<dbReference type="GO" id="GO:0016020">
    <property type="term" value="C:membrane"/>
    <property type="evidence" value="ECO:0007669"/>
    <property type="project" value="UniProtKB-SubCell"/>
</dbReference>
<dbReference type="AlphaFoldDB" id="A0A3L8SUB2"/>
<organism evidence="7 8">
    <name type="scientific">Chloebia gouldiae</name>
    <name type="common">Gouldian finch</name>
    <name type="synonym">Erythrura gouldiae</name>
    <dbReference type="NCBI Taxonomy" id="44316"/>
    <lineage>
        <taxon>Eukaryota</taxon>
        <taxon>Metazoa</taxon>
        <taxon>Chordata</taxon>
        <taxon>Craniata</taxon>
        <taxon>Vertebrata</taxon>
        <taxon>Euteleostomi</taxon>
        <taxon>Archelosauria</taxon>
        <taxon>Archosauria</taxon>
        <taxon>Dinosauria</taxon>
        <taxon>Saurischia</taxon>
        <taxon>Theropoda</taxon>
        <taxon>Coelurosauria</taxon>
        <taxon>Aves</taxon>
        <taxon>Neognathae</taxon>
        <taxon>Neoaves</taxon>
        <taxon>Telluraves</taxon>
        <taxon>Australaves</taxon>
        <taxon>Passeriformes</taxon>
        <taxon>Passeroidea</taxon>
        <taxon>Passeridae</taxon>
        <taxon>Chloebia</taxon>
    </lineage>
</organism>
<dbReference type="SUPFAM" id="SSF103473">
    <property type="entry name" value="MFS general substrate transporter"/>
    <property type="match status" value="1"/>
</dbReference>
<dbReference type="Proteomes" id="UP000276834">
    <property type="component" value="Unassembled WGS sequence"/>
</dbReference>
<feature type="transmembrane region" description="Helical" evidence="5">
    <location>
        <begin position="270"/>
        <end position="289"/>
    </location>
</feature>
<accession>A0A3L8SUB2</accession>
<feature type="transmembrane region" description="Helical" evidence="5">
    <location>
        <begin position="188"/>
        <end position="209"/>
    </location>
</feature>
<dbReference type="FunFam" id="1.20.1250.20:FF:000023">
    <property type="entry name" value="Solute carrier family 22 member 6"/>
    <property type="match status" value="1"/>
</dbReference>